<feature type="region of interest" description="Disordered" evidence="1">
    <location>
        <begin position="193"/>
        <end position="358"/>
    </location>
</feature>
<organism evidence="3 4">
    <name type="scientific">Bemisia tabaci</name>
    <name type="common">Sweetpotato whitefly</name>
    <name type="synonym">Aleurodes tabaci</name>
    <dbReference type="NCBI Taxonomy" id="7038"/>
    <lineage>
        <taxon>Eukaryota</taxon>
        <taxon>Metazoa</taxon>
        <taxon>Ecdysozoa</taxon>
        <taxon>Arthropoda</taxon>
        <taxon>Hexapoda</taxon>
        <taxon>Insecta</taxon>
        <taxon>Pterygota</taxon>
        <taxon>Neoptera</taxon>
        <taxon>Paraneoptera</taxon>
        <taxon>Hemiptera</taxon>
        <taxon>Sternorrhyncha</taxon>
        <taxon>Aleyrodoidea</taxon>
        <taxon>Aleyrodidae</taxon>
        <taxon>Aleyrodinae</taxon>
        <taxon>Bemisia</taxon>
    </lineage>
</organism>
<reference evidence="3" key="1">
    <citation type="submission" date="2021-12" db="EMBL/GenBank/DDBJ databases">
        <authorList>
            <person name="King R."/>
        </authorList>
    </citation>
    <scope>NUCLEOTIDE SEQUENCE</scope>
</reference>
<dbReference type="Proteomes" id="UP001152759">
    <property type="component" value="Chromosome 4"/>
</dbReference>
<feature type="region of interest" description="Disordered" evidence="1">
    <location>
        <begin position="34"/>
        <end position="77"/>
    </location>
</feature>
<gene>
    <name evidence="3" type="ORF">BEMITA_LOCUS7981</name>
</gene>
<feature type="chain" id="PRO_5040377883" evidence="2">
    <location>
        <begin position="17"/>
        <end position="475"/>
    </location>
</feature>
<keyword evidence="4" id="KW-1185">Reference proteome</keyword>
<evidence type="ECO:0000313" key="3">
    <source>
        <dbReference type="EMBL" id="CAH0771204.1"/>
    </source>
</evidence>
<feature type="signal peptide" evidence="2">
    <location>
        <begin position="1"/>
        <end position="16"/>
    </location>
</feature>
<feature type="compositionally biased region" description="Low complexity" evidence="1">
    <location>
        <begin position="224"/>
        <end position="261"/>
    </location>
</feature>
<feature type="compositionally biased region" description="Low complexity" evidence="1">
    <location>
        <begin position="315"/>
        <end position="324"/>
    </location>
</feature>
<feature type="compositionally biased region" description="Basic and acidic residues" evidence="1">
    <location>
        <begin position="193"/>
        <end position="202"/>
    </location>
</feature>
<keyword evidence="2" id="KW-0732">Signal</keyword>
<proteinExistence type="predicted"/>
<evidence type="ECO:0000313" key="4">
    <source>
        <dbReference type="Proteomes" id="UP001152759"/>
    </source>
</evidence>
<evidence type="ECO:0000256" key="1">
    <source>
        <dbReference type="SAM" id="MobiDB-lite"/>
    </source>
</evidence>
<sequence>MFCSLGLILIICAVSAVWPVVAFDAPFERDLNPTRNSVSSISGSLKPAKKPTDSIDGDLNLKKKKKEKPPPPSWVGTSAEISCKERCGILLVSLRESIPICIPWILDKEKNEFQCELNGAKLKPFLEKHNLPVYEFTEKMGRPDDKGNYSPAGREWLREKGFQVVDPPCTAAQIERAARKDLKPIDKQLKELKKAREKEKRLQCTGDACPLPPPGKKSRLPWKSSDGSMSSSSGGSSGSKGWFSSRRHGSSGTMTSSGASMNTVDSSKKTESTSGSSRGWFSRRRPSKEEDLSKTEPGTSHASMTSIKEGESDSDSWSTTSSEPPESPPPEKLNKTPSTASEAGTSKEGSLKKIESTGGGTFTPKECTDYCNTVEGYIVINPGYSRIPITKGYLADNGRACDCKLKLVDIRDYLVKLDLNDAEFFDAYAASPSLGRKWLTDHKITVDFRKTLDERFKEQNEEEARAAGTSEITPA</sequence>
<feature type="compositionally biased region" description="Polar residues" evidence="1">
    <location>
        <begin position="34"/>
        <end position="43"/>
    </location>
</feature>
<dbReference type="AlphaFoldDB" id="A0A9P0G563"/>
<feature type="compositionally biased region" description="Polar residues" evidence="1">
    <location>
        <begin position="335"/>
        <end position="348"/>
    </location>
</feature>
<evidence type="ECO:0000256" key="2">
    <source>
        <dbReference type="SAM" id="SignalP"/>
    </source>
</evidence>
<accession>A0A9P0G563</accession>
<name>A0A9P0G563_BEMTA</name>
<feature type="compositionally biased region" description="Polar residues" evidence="1">
    <location>
        <begin position="296"/>
        <end position="306"/>
    </location>
</feature>
<protein>
    <submittedName>
        <fullName evidence="3">Uncharacterized protein</fullName>
    </submittedName>
</protein>
<dbReference type="EMBL" id="OU963865">
    <property type="protein sequence ID" value="CAH0771204.1"/>
    <property type="molecule type" value="Genomic_DNA"/>
</dbReference>